<reference evidence="2" key="1">
    <citation type="journal article" date="2019" name="Int. J. Syst. Evol. Microbiol.">
        <title>The Global Catalogue of Microorganisms (GCM) 10K type strain sequencing project: providing services to taxonomists for standard genome sequencing and annotation.</title>
        <authorList>
            <consortium name="The Broad Institute Genomics Platform"/>
            <consortium name="The Broad Institute Genome Sequencing Center for Infectious Disease"/>
            <person name="Wu L."/>
            <person name="Ma J."/>
        </authorList>
    </citation>
    <scope>NUCLEOTIDE SEQUENCE [LARGE SCALE GENOMIC DNA]</scope>
    <source>
        <strain evidence="2">JCM 32304</strain>
    </source>
</reference>
<sequence length="191" mass="21400">MKNDKINKWLVAALCLGLLITSMAGAIQIYDRFLARSSIEVFKQPISLTASNSDSGVIAFLQRNNDKIVYIDNVLDSSLATQEHALVQAQCQVDIDAILSQDIVNVPLLLPIYDHIDELICSGHYLVLTMTDNTTYEYSAGGTGIAMIRFKGFFEITTTYHSGPSVYFHLKEIDVPFNVKMQVMQYSYSEE</sequence>
<dbReference type="Proteomes" id="UP000654367">
    <property type="component" value="Unassembled WGS sequence"/>
</dbReference>
<gene>
    <name evidence="1" type="ORF">GCM10009409_21130</name>
</gene>
<dbReference type="RefSeq" id="WP_188920127.1">
    <property type="nucleotide sequence ID" value="NZ_BMQV01000019.1"/>
</dbReference>
<name>A0ABQ2Q604_9GAMM</name>
<protein>
    <submittedName>
        <fullName evidence="1">Uncharacterized protein</fullName>
    </submittedName>
</protein>
<dbReference type="EMBL" id="BMQV01000019">
    <property type="protein sequence ID" value="GGP54600.1"/>
    <property type="molecule type" value="Genomic_DNA"/>
</dbReference>
<evidence type="ECO:0000313" key="1">
    <source>
        <dbReference type="EMBL" id="GGP54600.1"/>
    </source>
</evidence>
<evidence type="ECO:0000313" key="2">
    <source>
        <dbReference type="Proteomes" id="UP000654367"/>
    </source>
</evidence>
<comment type="caution">
    <text evidence="1">The sequence shown here is derived from an EMBL/GenBank/DDBJ whole genome shotgun (WGS) entry which is preliminary data.</text>
</comment>
<organism evidence="1 2">
    <name type="scientific">Shewanella saliphila</name>
    <dbReference type="NCBI Taxonomy" id="2282698"/>
    <lineage>
        <taxon>Bacteria</taxon>
        <taxon>Pseudomonadati</taxon>
        <taxon>Pseudomonadota</taxon>
        <taxon>Gammaproteobacteria</taxon>
        <taxon>Alteromonadales</taxon>
        <taxon>Shewanellaceae</taxon>
        <taxon>Shewanella</taxon>
    </lineage>
</organism>
<proteinExistence type="predicted"/>
<accession>A0ABQ2Q604</accession>
<keyword evidence="2" id="KW-1185">Reference proteome</keyword>